<evidence type="ECO:0000256" key="5">
    <source>
        <dbReference type="ARBA" id="ARBA00022468"/>
    </source>
</evidence>
<dbReference type="FunFam" id="1.20.1270.50:FF:000002">
    <property type="entry name" value="Alpha-mannosidase"/>
    <property type="match status" value="1"/>
</dbReference>
<evidence type="ECO:0000256" key="7">
    <source>
        <dbReference type="ARBA" id="ARBA00022729"/>
    </source>
</evidence>
<reference evidence="22" key="1">
    <citation type="submission" date="2018-11" db="EMBL/GenBank/DDBJ databases">
        <authorList>
            <person name="Grassa J C."/>
        </authorList>
    </citation>
    <scope>NUCLEOTIDE SEQUENCE [LARGE SCALE GENOMIC DNA]</scope>
</reference>
<evidence type="ECO:0000256" key="17">
    <source>
        <dbReference type="PROSITE-ProRule" id="PRU00023"/>
    </source>
</evidence>
<dbReference type="InterPro" id="IPR050843">
    <property type="entry name" value="Glycosyl_Hydrlase_38"/>
</dbReference>
<dbReference type="PROSITE" id="PS50003">
    <property type="entry name" value="PH_DOMAIN"/>
    <property type="match status" value="1"/>
</dbReference>
<dbReference type="InterPro" id="IPR035670">
    <property type="entry name" value="AGD1/2/3/4_BAR_plant"/>
</dbReference>
<dbReference type="CDD" id="cd13250">
    <property type="entry name" value="PH_ACAP"/>
    <property type="match status" value="1"/>
</dbReference>
<comment type="similarity">
    <text evidence="3">Belongs to the glycosyl hydrolase 38 family.</text>
</comment>
<dbReference type="PANTHER" id="PTHR11607">
    <property type="entry name" value="ALPHA-MANNOSIDASE"/>
    <property type="match status" value="1"/>
</dbReference>
<keyword evidence="7" id="KW-0732">Signal</keyword>
<keyword evidence="14" id="KW-1015">Disulfide bond</keyword>
<keyword evidence="23" id="KW-1185">Reference proteome</keyword>
<dbReference type="GO" id="GO:0006013">
    <property type="term" value="P:mannose metabolic process"/>
    <property type="evidence" value="ECO:0007669"/>
    <property type="project" value="InterPro"/>
</dbReference>
<dbReference type="InterPro" id="IPR041147">
    <property type="entry name" value="GH38_C"/>
</dbReference>
<dbReference type="GO" id="GO:0005737">
    <property type="term" value="C:cytoplasm"/>
    <property type="evidence" value="ECO:0007669"/>
    <property type="project" value="InterPro"/>
</dbReference>
<dbReference type="SMART" id="SM00872">
    <property type="entry name" value="Alpha-mann_mid"/>
    <property type="match status" value="1"/>
</dbReference>
<dbReference type="InterPro" id="IPR000602">
    <property type="entry name" value="Glyco_hydro_38_N"/>
</dbReference>
<dbReference type="FunFam" id="2.60.40.1360:FF:000001">
    <property type="entry name" value="Alpha-mannosidase"/>
    <property type="match status" value="1"/>
</dbReference>
<dbReference type="InterPro" id="IPR027291">
    <property type="entry name" value="Glyco_hydro_38_N_sf"/>
</dbReference>
<keyword evidence="12 17" id="KW-0040">ANK repeat</keyword>
<dbReference type="Gene3D" id="2.70.98.30">
    <property type="entry name" value="Golgi alpha-mannosidase II, domain 4"/>
    <property type="match status" value="1"/>
</dbReference>
<dbReference type="InterPro" id="IPR011682">
    <property type="entry name" value="Glyco_hydro_38_C"/>
</dbReference>
<dbReference type="InterPro" id="IPR027267">
    <property type="entry name" value="AH/BAR_dom_sf"/>
</dbReference>
<dbReference type="SUPFAM" id="SSF88713">
    <property type="entry name" value="Glycoside hydrolase/deacetylase"/>
    <property type="match status" value="1"/>
</dbReference>
<dbReference type="InterPro" id="IPR002156">
    <property type="entry name" value="RNaseH_domain"/>
</dbReference>
<feature type="domain" description="PH" evidence="20">
    <location>
        <begin position="1249"/>
        <end position="1383"/>
    </location>
</feature>
<keyword evidence="11" id="KW-0862">Zinc</keyword>
<proteinExistence type="inferred from homology"/>
<dbReference type="Gene3D" id="2.60.40.1180">
    <property type="entry name" value="Golgi alpha-mannosidase II"/>
    <property type="match status" value="1"/>
</dbReference>
<dbReference type="InterPro" id="IPR026960">
    <property type="entry name" value="RVT-Znf"/>
</dbReference>
<dbReference type="PROSITE" id="PS50088">
    <property type="entry name" value="ANK_REPEAT"/>
    <property type="match status" value="1"/>
</dbReference>
<accession>A0A803NVK6</accession>
<feature type="compositionally biased region" description="Low complexity" evidence="19">
    <location>
        <begin position="1403"/>
        <end position="1418"/>
    </location>
</feature>
<dbReference type="SMART" id="SM00721">
    <property type="entry name" value="BAR"/>
    <property type="match status" value="1"/>
</dbReference>
<dbReference type="GO" id="GO:0003676">
    <property type="term" value="F:nucleic acid binding"/>
    <property type="evidence" value="ECO:0007669"/>
    <property type="project" value="InterPro"/>
</dbReference>
<dbReference type="EMBL" id="UZAU01000228">
    <property type="status" value="NOT_ANNOTATED_CDS"/>
    <property type="molecule type" value="Genomic_DNA"/>
</dbReference>
<organism evidence="22 23">
    <name type="scientific">Cannabis sativa</name>
    <name type="common">Hemp</name>
    <name type="synonym">Marijuana</name>
    <dbReference type="NCBI Taxonomy" id="3483"/>
    <lineage>
        <taxon>Eukaryota</taxon>
        <taxon>Viridiplantae</taxon>
        <taxon>Streptophyta</taxon>
        <taxon>Embryophyta</taxon>
        <taxon>Tracheophyta</taxon>
        <taxon>Spermatophyta</taxon>
        <taxon>Magnoliopsida</taxon>
        <taxon>eudicotyledons</taxon>
        <taxon>Gunneridae</taxon>
        <taxon>Pentapetalae</taxon>
        <taxon>rosids</taxon>
        <taxon>fabids</taxon>
        <taxon>Rosales</taxon>
        <taxon>Cannabaceae</taxon>
        <taxon>Cannabis</taxon>
    </lineage>
</organism>
<dbReference type="Gene3D" id="3.20.110.10">
    <property type="entry name" value="Glycoside hydrolase 38, N terminal domain"/>
    <property type="match status" value="1"/>
</dbReference>
<dbReference type="CDD" id="cd10810">
    <property type="entry name" value="GH38N_AMII_LAM_like"/>
    <property type="match status" value="1"/>
</dbReference>
<dbReference type="SUPFAM" id="SSF103657">
    <property type="entry name" value="BAR/IMD domain-like"/>
    <property type="match status" value="1"/>
</dbReference>
<dbReference type="SUPFAM" id="SSF48403">
    <property type="entry name" value="Ankyrin repeat"/>
    <property type="match status" value="1"/>
</dbReference>
<dbReference type="Pfam" id="PF21260">
    <property type="entry name" value="Laman-like_dom"/>
    <property type="match status" value="1"/>
</dbReference>
<dbReference type="Gene3D" id="1.25.40.20">
    <property type="entry name" value="Ankyrin repeat-containing domain"/>
    <property type="match status" value="1"/>
</dbReference>
<comment type="cofactor">
    <cofactor evidence="2">
        <name>Zn(2+)</name>
        <dbReference type="ChEBI" id="CHEBI:29105"/>
    </cofactor>
</comment>
<dbReference type="CDD" id="cd08204">
    <property type="entry name" value="ArfGap"/>
    <property type="match status" value="1"/>
</dbReference>
<dbReference type="FunFam" id="2.70.98.30:FF:000004">
    <property type="entry name" value="Alpha-mannosidase"/>
    <property type="match status" value="1"/>
</dbReference>
<dbReference type="InterPro" id="IPR013780">
    <property type="entry name" value="Glyco_hydro_b"/>
</dbReference>
<dbReference type="EC" id="3.2.1.24" evidence="4"/>
<dbReference type="Pfam" id="PF13456">
    <property type="entry name" value="RVT_3"/>
    <property type="match status" value="1"/>
</dbReference>
<dbReference type="InterPro" id="IPR012337">
    <property type="entry name" value="RNaseH-like_sf"/>
</dbReference>
<dbReference type="Gene3D" id="1.20.1270.50">
    <property type="entry name" value="Glycoside hydrolase family 38, central domain"/>
    <property type="match status" value="2"/>
</dbReference>
<reference evidence="22" key="2">
    <citation type="submission" date="2021-03" db="UniProtKB">
        <authorList>
            <consortium name="EnsemblPlants"/>
        </authorList>
    </citation>
    <scope>IDENTIFICATION</scope>
</reference>
<dbReference type="Gene3D" id="2.30.29.30">
    <property type="entry name" value="Pleckstrin-homology domain (PH domain)/Phosphotyrosine-binding domain (PTB)"/>
    <property type="match status" value="1"/>
</dbReference>
<dbReference type="FunFam" id="2.60.40.1180:FF:000015">
    <property type="entry name" value="Alpha-mannosidase"/>
    <property type="match status" value="1"/>
</dbReference>
<dbReference type="Pfam" id="PF12796">
    <property type="entry name" value="Ank_2"/>
    <property type="match status" value="1"/>
</dbReference>
<evidence type="ECO:0000256" key="15">
    <source>
        <dbReference type="ARBA" id="ARBA00023180"/>
    </source>
</evidence>
<dbReference type="SUPFAM" id="SSF53098">
    <property type="entry name" value="Ribonuclease H-like"/>
    <property type="match status" value="1"/>
</dbReference>
<dbReference type="GO" id="GO:0030246">
    <property type="term" value="F:carbohydrate binding"/>
    <property type="evidence" value="ECO:0007669"/>
    <property type="project" value="InterPro"/>
</dbReference>
<keyword evidence="5" id="KW-0343">GTPase activation</keyword>
<keyword evidence="9 18" id="KW-0863">Zinc-finger</keyword>
<dbReference type="CDD" id="cd07606">
    <property type="entry name" value="BAR_SFC_plant"/>
    <property type="match status" value="1"/>
</dbReference>
<dbReference type="SUPFAM" id="SSF74650">
    <property type="entry name" value="Galactose mutarotase-like"/>
    <property type="match status" value="1"/>
</dbReference>
<evidence type="ECO:0000259" key="21">
    <source>
        <dbReference type="PROSITE" id="PS50115"/>
    </source>
</evidence>
<dbReference type="PRINTS" id="PR00405">
    <property type="entry name" value="REVINTRACTNG"/>
</dbReference>
<feature type="repeat" description="ANK" evidence="17">
    <location>
        <begin position="1668"/>
        <end position="1700"/>
    </location>
</feature>
<evidence type="ECO:0000256" key="16">
    <source>
        <dbReference type="ARBA" id="ARBA00023295"/>
    </source>
</evidence>
<evidence type="ECO:0000256" key="2">
    <source>
        <dbReference type="ARBA" id="ARBA00001947"/>
    </source>
</evidence>
<dbReference type="Pfam" id="PF13966">
    <property type="entry name" value="zf-RVT"/>
    <property type="match status" value="1"/>
</dbReference>
<dbReference type="InterPro" id="IPR028995">
    <property type="entry name" value="Glyco_hydro_57/38_cen_sf"/>
</dbReference>
<evidence type="ECO:0000256" key="9">
    <source>
        <dbReference type="ARBA" id="ARBA00022771"/>
    </source>
</evidence>
<dbReference type="SMART" id="SM00105">
    <property type="entry name" value="ArfGap"/>
    <property type="match status" value="1"/>
</dbReference>
<dbReference type="GO" id="GO:0008270">
    <property type="term" value="F:zinc ion binding"/>
    <property type="evidence" value="ECO:0007669"/>
    <property type="project" value="UniProtKB-KW"/>
</dbReference>
<dbReference type="Pfam" id="PF01412">
    <property type="entry name" value="ArfGap"/>
    <property type="match status" value="1"/>
</dbReference>
<dbReference type="FunFam" id="3.20.110.10:FF:000001">
    <property type="entry name" value="Alpha-mannosidase"/>
    <property type="match status" value="1"/>
</dbReference>
<dbReference type="InterPro" id="IPR011013">
    <property type="entry name" value="Gal_mutarotase_sf_dom"/>
</dbReference>
<keyword evidence="15" id="KW-0325">Glycoprotein</keyword>
<dbReference type="Pfam" id="PF09261">
    <property type="entry name" value="Alpha-mann_mid"/>
    <property type="match status" value="1"/>
</dbReference>
<dbReference type="Gramene" id="evm.model.02.1916">
    <property type="protein sequence ID" value="cds.evm.model.02.1916"/>
    <property type="gene ID" value="evm.TU.02.1916"/>
</dbReference>
<dbReference type="InterPro" id="IPR036397">
    <property type="entry name" value="RNaseH_sf"/>
</dbReference>
<dbReference type="InterPro" id="IPR011330">
    <property type="entry name" value="Glyco_hydro/deAcase_b/a-brl"/>
</dbReference>
<dbReference type="Pfam" id="PF01074">
    <property type="entry name" value="Glyco_hydro_38N"/>
    <property type="match status" value="1"/>
</dbReference>
<dbReference type="InterPro" id="IPR002110">
    <property type="entry name" value="Ankyrin_rpt"/>
</dbReference>
<evidence type="ECO:0000256" key="1">
    <source>
        <dbReference type="ARBA" id="ARBA00000365"/>
    </source>
</evidence>
<dbReference type="InterPro" id="IPR038508">
    <property type="entry name" value="ArfGAP_dom_sf"/>
</dbReference>
<dbReference type="SMART" id="SM00248">
    <property type="entry name" value="ANK"/>
    <property type="match status" value="2"/>
</dbReference>
<keyword evidence="13" id="KW-0175">Coiled coil</keyword>
<dbReference type="Gene3D" id="3.30.420.10">
    <property type="entry name" value="Ribonuclease H-like superfamily/Ribonuclease H"/>
    <property type="match status" value="1"/>
</dbReference>
<dbReference type="GO" id="GO:0004523">
    <property type="term" value="F:RNA-DNA hybrid ribonuclease activity"/>
    <property type="evidence" value="ECO:0007669"/>
    <property type="project" value="InterPro"/>
</dbReference>
<keyword evidence="6" id="KW-0479">Metal-binding</keyword>
<evidence type="ECO:0000256" key="8">
    <source>
        <dbReference type="ARBA" id="ARBA00022737"/>
    </source>
</evidence>
<dbReference type="Gene3D" id="1.20.1270.60">
    <property type="entry name" value="Arfaptin homology (AH) domain/BAR domain"/>
    <property type="match status" value="1"/>
</dbReference>
<dbReference type="PANTHER" id="PTHR11607:SF3">
    <property type="entry name" value="LYSOSOMAL ALPHA-MANNOSIDASE"/>
    <property type="match status" value="1"/>
</dbReference>
<dbReference type="GO" id="GO:0005096">
    <property type="term" value="F:GTPase activator activity"/>
    <property type="evidence" value="ECO:0007669"/>
    <property type="project" value="UniProtKB-KW"/>
</dbReference>
<evidence type="ECO:0000256" key="18">
    <source>
        <dbReference type="PROSITE-ProRule" id="PRU00288"/>
    </source>
</evidence>
<evidence type="ECO:0000256" key="19">
    <source>
        <dbReference type="SAM" id="MobiDB-lite"/>
    </source>
</evidence>
<evidence type="ECO:0000313" key="23">
    <source>
        <dbReference type="Proteomes" id="UP000596661"/>
    </source>
</evidence>
<protein>
    <recommendedName>
        <fullName evidence="4">alpha-mannosidase</fullName>
        <ecNumber evidence="4">3.2.1.24</ecNumber>
    </recommendedName>
</protein>
<dbReference type="CDD" id="cd06222">
    <property type="entry name" value="RNase_H_like"/>
    <property type="match status" value="1"/>
</dbReference>
<evidence type="ECO:0000256" key="11">
    <source>
        <dbReference type="ARBA" id="ARBA00022833"/>
    </source>
</evidence>
<evidence type="ECO:0000256" key="14">
    <source>
        <dbReference type="ARBA" id="ARBA00023157"/>
    </source>
</evidence>
<dbReference type="Gene3D" id="1.10.220.150">
    <property type="entry name" value="Arf GTPase activating protein"/>
    <property type="match status" value="1"/>
</dbReference>
<evidence type="ECO:0000313" key="22">
    <source>
        <dbReference type="EnsemblPlants" id="cds.evm.model.02.1916"/>
    </source>
</evidence>
<evidence type="ECO:0000256" key="13">
    <source>
        <dbReference type="ARBA" id="ARBA00023054"/>
    </source>
</evidence>
<dbReference type="InterPro" id="IPR015341">
    <property type="entry name" value="Glyco_hydro_38_cen"/>
</dbReference>
<evidence type="ECO:0000256" key="10">
    <source>
        <dbReference type="ARBA" id="ARBA00022801"/>
    </source>
</evidence>
<dbReference type="InterPro" id="IPR036770">
    <property type="entry name" value="Ankyrin_rpt-contain_sf"/>
</dbReference>
<dbReference type="FunFam" id="1.20.1270.50:FF:000003">
    <property type="entry name" value="Alpha-mannosidase"/>
    <property type="match status" value="1"/>
</dbReference>
<dbReference type="Pfam" id="PF16746">
    <property type="entry name" value="BAR_3"/>
    <property type="match status" value="1"/>
</dbReference>
<dbReference type="PROSITE" id="PS50115">
    <property type="entry name" value="ARFGAP"/>
    <property type="match status" value="1"/>
</dbReference>
<dbReference type="Proteomes" id="UP000596661">
    <property type="component" value="Chromosome 2"/>
</dbReference>
<evidence type="ECO:0000256" key="6">
    <source>
        <dbReference type="ARBA" id="ARBA00022723"/>
    </source>
</evidence>
<dbReference type="Pfam" id="PF00169">
    <property type="entry name" value="PH"/>
    <property type="match status" value="1"/>
</dbReference>
<dbReference type="InterPro" id="IPR037278">
    <property type="entry name" value="ARFGAP/RecO"/>
</dbReference>
<dbReference type="InterPro" id="IPR011993">
    <property type="entry name" value="PH-like_dom_sf"/>
</dbReference>
<dbReference type="InterPro" id="IPR044730">
    <property type="entry name" value="RNase_H-like_dom_plant"/>
</dbReference>
<keyword evidence="10" id="KW-0378">Hydrolase</keyword>
<evidence type="ECO:0000256" key="12">
    <source>
        <dbReference type="ARBA" id="ARBA00023043"/>
    </source>
</evidence>
<feature type="region of interest" description="Disordered" evidence="19">
    <location>
        <begin position="1392"/>
        <end position="1420"/>
    </location>
</feature>
<dbReference type="SMART" id="SM00233">
    <property type="entry name" value="PH"/>
    <property type="match status" value="1"/>
</dbReference>
<feature type="domain" description="Arf-GAP" evidence="21">
    <location>
        <begin position="1456"/>
        <end position="1599"/>
    </location>
</feature>
<dbReference type="InterPro" id="IPR001164">
    <property type="entry name" value="ArfGAP_dom"/>
</dbReference>
<evidence type="ECO:0000256" key="3">
    <source>
        <dbReference type="ARBA" id="ARBA00009792"/>
    </source>
</evidence>
<dbReference type="SUPFAM" id="SSF88688">
    <property type="entry name" value="Families 57/38 glycoside transferase middle domain"/>
    <property type="match status" value="1"/>
</dbReference>
<dbReference type="GO" id="GO:0004559">
    <property type="term" value="F:alpha-mannosidase activity"/>
    <property type="evidence" value="ECO:0007669"/>
    <property type="project" value="UniProtKB-EC"/>
</dbReference>
<dbReference type="SUPFAM" id="SSF57863">
    <property type="entry name" value="ArfGap/RecO-like zinc finger"/>
    <property type="match status" value="1"/>
</dbReference>
<keyword evidence="8" id="KW-0677">Repeat</keyword>
<sequence>MAVALFSWTGHSKFIAYNTTSTIVNGKINVHLVPHTHDDVGWLKTIDQYYVGSNNSIQDACVQNVLDSLVPALLADKNRKFIYVEQAFFQRWWDEQSEIVKSTVKKLVNSGQLELINGGMCMHDEAATHYIDMIDQTTLGHRFIKAEFNVTPRIGWQIDPFGHSAVQAYLLGAEVGFDSFFFGRIDYQDRAKRKNDKTLEVVWRGSKSLGSSSQIFAGAFPENYEPPSRFYYEVNSGTDDPIVQDNPNLFDYNVMERVNQFVAAAISQANITRTNHVMWTMGTDFQYQYARTWFRQMDKFIHYVNQDGRVNALYSTPSIYTDAKHAADEYWPLKSEDYFPYADKQNAYWTGYFTSRPALKGYVRVTSAYYLAARQLEFFRGRSKAGPNTDYLADALAIAQHHDAVSGTSKQHVADDYAKRIAIGYTEAEKVVAASLAQLTNSASKTGYNHSSIKYQQCPLLNISYCPPSEVDLSKGKNLVIVVYNPLGWKREDVVKIPIVDENVVVKDFRGKEIESQFIPLSHVSVAIRKYHAKAYLGKLPKVTPRYWLAFSAIVPPLGFSTYTVSSAKGAAAGGVSEKESVNVSARNEDHKIQVGSGNLKLVYSGKNGQLTKYINKRSMVDESVEQSFGYYSGDDGSVDMQASGAYIFRPNLTYPIRYEKKVPLTVFRGPILDEVHQRINSWIYQITRVFKRKEHVEFEFAIGPIPINDGIGKEIVTKISSSLKSNKKFYTDSNGRDFIERIRDYRKDWNLEVNQPVAGNYYPINLGIYTKDKSSELSLLVDRAVGGSSIVDGQLELMLHRRLLEDDDRGVAEALNETVCIADNCQGLTIVGKYYLRVDPLGEGAKWRRSYGQELYSPFLLAFTEQDEHNWNSHVPTFYGMSPSYALPDNVAILTLQELEDGKVLLRLAHLYEVGEDKDLSIMASVELKKVFNNKKINSIEETSLSANQKRSEMEKKRLVWKVKGSSKEPKIQCLEESSESLRGRCHKFYKGCRKYTEGLEDGYDGDIAFASALETFGGETSDPDFMALGGPVLSRFISALRETAVYKEVLQSQVEHVLNDRLLQFVNVYLHDVKEARKRFEKASFTHDQAREKFLSVKKSTKTDVAAVIEQELNNARSSFDEARFNLVGALSDIEAKKRFEFLEAVSGMMDAHLRYFKQGYELLHEMEPYINQILTYAQQSREISNHEQVSLIERMLENKKQFDLETKESLNGSHNSTNGDSMQPFAWRSHKEIEAVMQSAAKGKVQTIRQGYLSKRSSNLRGDWKRRFFVLDSRGMLFYYRKQWGWPSGSQSTPQKKGSFENGHGLLSRLLSSHHHGGANDERSAHHTVNLLTSTIKIDADQTDLRFCFRIISPSKTYTLQAENAIDRMDWVEKITGVIASLLSFQGGPERNLSESPTGSDEFYSASDSSSFRSSPDVDHKAVEDHFSKMYHTNNPSGVSRSFKSHKDGWKNEKPLDILKRVRGNEICADCGAPEPDWASLNLGILICIECSGVHRNLGVHISKVRSLTLDVKAWHNSVLTLFESLGNIYTNSIWEELLYSRSNYQADGVLTGPSKPSKLFFMRKPCHDDPISLKERFIHAKYSEKAFVRQAKDNKNLYPLEQQVWRGVCVNDKKAVYRYIVCTDVDVNSTSGGQALKYNSREKSSTTNLIPLEKNEKLIEDIPEGCSLLHLACITADIGMVELLLQYGANMNVSDTRGQTPLHYCIIRGKYAIAKLLITSIFAAKDTVKLGLRKRIGAGLTVQITSDPWLPVMDRTTPSPVVPGLENFTVNSLFQVGQQSQVDTWYWIAEKNGFYYVRSAYKLLQDQKPQSDNPEGHHFWKKLWGLKVPPKTKDLVWRAASNCLVTKVNLCIKKVLIENTCPMCGAFAETEMHLLVSCPFAWSCWEFSGLTTAGREPYGQQEMISYGVACSNGWDVVVFASSRLDQYIKAQGRGNIPLLSPLKEGDGLERWIKPNSGIKLNVDAATFDRDSKHGFGCVVRDNNGELLSVIAGFKNGKVSPELAEIMGIREALSWLKGNNYTRAVIESDSLVCVEAIRSAERFASGFGLVVEECKKMFKSLSNVSLFFVKRSANCAAHFIARHSISLTERMFPINSVPVELMSILKSDCSS</sequence>
<dbReference type="InterPro" id="IPR037094">
    <property type="entry name" value="Glyco_hydro_38_cen_sf"/>
</dbReference>
<dbReference type="FunFam" id="1.10.220.150:FF:000019">
    <property type="entry name" value="ADP-ribosylation factor GTPase-activating protein AGD1"/>
    <property type="match status" value="1"/>
</dbReference>
<evidence type="ECO:0000259" key="20">
    <source>
        <dbReference type="PROSITE" id="PS50003"/>
    </source>
</evidence>
<keyword evidence="16" id="KW-0326">Glycosidase</keyword>
<dbReference type="EnsemblPlants" id="evm.model.02.1916">
    <property type="protein sequence ID" value="cds.evm.model.02.1916"/>
    <property type="gene ID" value="evm.TU.02.1916"/>
</dbReference>
<dbReference type="SUPFAM" id="SSF50729">
    <property type="entry name" value="PH domain-like"/>
    <property type="match status" value="1"/>
</dbReference>
<dbReference type="Pfam" id="PF07748">
    <property type="entry name" value="Glyco_hydro_38C"/>
    <property type="match status" value="1"/>
</dbReference>
<comment type="catalytic activity">
    <reaction evidence="1">
        <text>Hydrolysis of terminal, non-reducing alpha-D-mannose residues in alpha-D-mannosides.</text>
        <dbReference type="EC" id="3.2.1.24"/>
    </reaction>
</comment>
<dbReference type="InterPro" id="IPR001849">
    <property type="entry name" value="PH_domain"/>
</dbReference>
<dbReference type="Pfam" id="PF17677">
    <property type="entry name" value="Glyco_hydro38C2"/>
    <property type="match status" value="1"/>
</dbReference>
<dbReference type="InterPro" id="IPR048534">
    <property type="entry name" value="Man2a1-like_dom"/>
</dbReference>
<name>A0A803NVK6_CANSA</name>
<evidence type="ECO:0000256" key="4">
    <source>
        <dbReference type="ARBA" id="ARBA00012752"/>
    </source>
</evidence>
<dbReference type="InterPro" id="IPR004148">
    <property type="entry name" value="BAR_dom"/>
</dbReference>
<dbReference type="PROSITE" id="PS50297">
    <property type="entry name" value="ANK_REP_REGION"/>
    <property type="match status" value="1"/>
</dbReference>